<evidence type="ECO:0000259" key="6">
    <source>
        <dbReference type="Pfam" id="PF00172"/>
    </source>
</evidence>
<evidence type="ECO:0000259" key="7">
    <source>
        <dbReference type="Pfam" id="PF00724"/>
    </source>
</evidence>
<organism evidence="8 9">
    <name type="scientific">Daldinia eschscholtzii</name>
    <dbReference type="NCBI Taxonomy" id="292717"/>
    <lineage>
        <taxon>Eukaryota</taxon>
        <taxon>Fungi</taxon>
        <taxon>Dikarya</taxon>
        <taxon>Ascomycota</taxon>
        <taxon>Pezizomycotina</taxon>
        <taxon>Sordariomycetes</taxon>
        <taxon>Xylariomycetidae</taxon>
        <taxon>Xylariales</taxon>
        <taxon>Hypoxylaceae</taxon>
        <taxon>Daldinia</taxon>
    </lineage>
</organism>
<evidence type="ECO:0000256" key="2">
    <source>
        <dbReference type="ARBA" id="ARBA00022630"/>
    </source>
</evidence>
<keyword evidence="5" id="KW-0539">Nucleus</keyword>
<dbReference type="InterPro" id="IPR051799">
    <property type="entry name" value="NADH_flavin_oxidoreductase"/>
</dbReference>
<dbReference type="GO" id="GO:0008270">
    <property type="term" value="F:zinc ion binding"/>
    <property type="evidence" value="ECO:0007669"/>
    <property type="project" value="InterPro"/>
</dbReference>
<dbReference type="InterPro" id="IPR001155">
    <property type="entry name" value="OxRdtase_FMN_N"/>
</dbReference>
<name>A0AAX6MEB9_9PEZI</name>
<keyword evidence="4" id="KW-0560">Oxidoreductase</keyword>
<dbReference type="CDD" id="cd12148">
    <property type="entry name" value="fungal_TF_MHR"/>
    <property type="match status" value="1"/>
</dbReference>
<evidence type="ECO:0008006" key="10">
    <source>
        <dbReference type="Google" id="ProtNLM"/>
    </source>
</evidence>
<dbReference type="EMBL" id="JBANMG010000007">
    <property type="protein sequence ID" value="KAK6951028.1"/>
    <property type="molecule type" value="Genomic_DNA"/>
</dbReference>
<reference evidence="8 9" key="1">
    <citation type="journal article" date="2024" name="Front Chem Biol">
        <title>Unveiling the potential of Daldinia eschscholtzii MFLUCC 19-0629 through bioactivity and bioinformatics studies for enhanced sustainable agriculture production.</title>
        <authorList>
            <person name="Brooks S."/>
            <person name="Weaver J.A."/>
            <person name="Klomchit A."/>
            <person name="Alharthi S.A."/>
            <person name="Onlamun T."/>
            <person name="Nurani R."/>
            <person name="Vong T.K."/>
            <person name="Alberti F."/>
            <person name="Greco C."/>
        </authorList>
    </citation>
    <scope>NUCLEOTIDE SEQUENCE [LARGE SCALE GENOMIC DNA]</scope>
    <source>
        <strain evidence="8">MFLUCC 19-0629</strain>
    </source>
</reference>
<evidence type="ECO:0000256" key="3">
    <source>
        <dbReference type="ARBA" id="ARBA00022643"/>
    </source>
</evidence>
<keyword evidence="3" id="KW-0288">FMN</keyword>
<dbReference type="Gene3D" id="4.10.240.10">
    <property type="entry name" value="Zn(2)-C6 fungal-type DNA-binding domain"/>
    <property type="match status" value="1"/>
</dbReference>
<dbReference type="SUPFAM" id="SSF51395">
    <property type="entry name" value="FMN-linked oxidoreductases"/>
    <property type="match status" value="1"/>
</dbReference>
<gene>
    <name evidence="8" type="ORF">Daesc_007557</name>
</gene>
<comment type="similarity">
    <text evidence="1">Belongs to the NADH:flavin oxidoreductase/NADH oxidase family.</text>
</comment>
<dbReference type="PANTHER" id="PTHR43656">
    <property type="entry name" value="BINDING OXIDOREDUCTASE, PUTATIVE (AFU_ORTHOLOGUE AFUA_2G08260)-RELATED"/>
    <property type="match status" value="1"/>
</dbReference>
<keyword evidence="9" id="KW-1185">Reference proteome</keyword>
<dbReference type="GO" id="GO:0016491">
    <property type="term" value="F:oxidoreductase activity"/>
    <property type="evidence" value="ECO:0007669"/>
    <property type="project" value="UniProtKB-KW"/>
</dbReference>
<dbReference type="Pfam" id="PF00724">
    <property type="entry name" value="Oxidored_FMN"/>
    <property type="match status" value="1"/>
</dbReference>
<dbReference type="SUPFAM" id="SSF57701">
    <property type="entry name" value="Zn2/Cys6 DNA-binding domain"/>
    <property type="match status" value="1"/>
</dbReference>
<dbReference type="GO" id="GO:0000981">
    <property type="term" value="F:DNA-binding transcription factor activity, RNA polymerase II-specific"/>
    <property type="evidence" value="ECO:0007669"/>
    <property type="project" value="InterPro"/>
</dbReference>
<dbReference type="InterPro" id="IPR036864">
    <property type="entry name" value="Zn2-C6_fun-type_DNA-bd_sf"/>
</dbReference>
<accession>A0AAX6MEB9</accession>
<evidence type="ECO:0000256" key="1">
    <source>
        <dbReference type="ARBA" id="ARBA00005979"/>
    </source>
</evidence>
<keyword evidence="2" id="KW-0285">Flavoprotein</keyword>
<dbReference type="GO" id="GO:0010181">
    <property type="term" value="F:FMN binding"/>
    <property type="evidence" value="ECO:0007669"/>
    <property type="project" value="InterPro"/>
</dbReference>
<evidence type="ECO:0000313" key="9">
    <source>
        <dbReference type="Proteomes" id="UP001369815"/>
    </source>
</evidence>
<dbReference type="CDD" id="cd00067">
    <property type="entry name" value="GAL4"/>
    <property type="match status" value="1"/>
</dbReference>
<sequence length="912" mass="101694">MPARRHDSAAVDVAPLGQPLKFEFSGKVAKNRFYKASMAEDLATWSVDNLEERGIPTKELVELYRVWGENEWGTIATGNIDIEFDMLDAVGDCIITPECPFSGPRFEAFQEMAKAAKAHGSLVVGQVTHPGRQLSARIRKDTISASALQHPPKMGIEYAKPREATKEDIARAVDGFAHAAEYLDKSGYDGIQLHGAHGYLIAQFLSEVSNQRTDEYGGSISNRLRFVADIAKEIRRRTRPDFIMGIKVNSVEFQEKGIKPAEARIMCETFQELGFDYVELSGGNHEDIGYGSKKETTLKREAYFLEFVRDIVPHLSKTKKILTGGFRTTAAMVSALDILDGIGLGRPAAQEPRLAKDILSGTVTSAIRPVDGIVNDVRLSLMSAGSQMTQIVRGQEPFDLSDEKAVESFKKDLAAYREKIIAAKGSLEVHGFPALTDPATNSHPYGMKLDHDVLLYEAWRQVLVVKHKKIKCDMLRPACSNCLLYKVPCTTTVTRRRTAPVPRRESRATSTNVTSESLEARLARIEAKLDRIGEPSIFTPDQVSNNCSSQAVESVILSAETPSETPTPCVLERHGEYCLPPLTEILPIIEDYFRDFNTALPLFHQQHFMQMVLEFYSEQESTKKSRAVWAAINVVLALGYRIRTIEAGEIIIRFDDVKVKHCIDNAQRELDELVTREEDTLGIEVLLGLVTSKISMETRQERVTHLAGLLNQWVQTIPESMQLEKITETVAKAPLSHMVLLYHTYLMCYTALNGLYSLNSPWLKAVNGVSGAVLRTFDTNASSSDATYEHDRELTKITKERIEKLLDYTKSESFKTLQVVLTSLEQAANYAAEQAKNFGRAFSSIPSATQSYYPSQFDTFPNGVSQNLMVHPEIAPQEVVWPQDSTFNIPSSTLAGIDFDELSVPDFMRGLL</sequence>
<dbReference type="PANTHER" id="PTHR43656:SF5">
    <property type="entry name" value="NADH:FLAVIN OXIDOREDUCTASE_NADH OXIDASE N-TERMINAL DOMAIN-CONTAINING PROTEIN"/>
    <property type="match status" value="1"/>
</dbReference>
<dbReference type="InterPro" id="IPR001138">
    <property type="entry name" value="Zn2Cys6_DnaBD"/>
</dbReference>
<dbReference type="AlphaFoldDB" id="A0AAX6MEB9"/>
<dbReference type="Pfam" id="PF00172">
    <property type="entry name" value="Zn_clus"/>
    <property type="match status" value="1"/>
</dbReference>
<dbReference type="Gene3D" id="3.20.20.70">
    <property type="entry name" value="Aldolase class I"/>
    <property type="match status" value="1"/>
</dbReference>
<evidence type="ECO:0000256" key="4">
    <source>
        <dbReference type="ARBA" id="ARBA00023002"/>
    </source>
</evidence>
<evidence type="ECO:0000313" key="8">
    <source>
        <dbReference type="EMBL" id="KAK6951028.1"/>
    </source>
</evidence>
<protein>
    <recommendedName>
        <fullName evidence="10">NADH:flavin oxidoreductase/NADH oxidase N-terminal domain-containing protein</fullName>
    </recommendedName>
</protein>
<proteinExistence type="inferred from homology"/>
<feature type="domain" description="Zn(2)-C6 fungal-type" evidence="6">
    <location>
        <begin position="467"/>
        <end position="497"/>
    </location>
</feature>
<evidence type="ECO:0000256" key="5">
    <source>
        <dbReference type="ARBA" id="ARBA00023242"/>
    </source>
</evidence>
<feature type="domain" description="NADH:flavin oxidoreductase/NADH oxidase N-terminal" evidence="7">
    <location>
        <begin position="18"/>
        <end position="359"/>
    </location>
</feature>
<dbReference type="Proteomes" id="UP001369815">
    <property type="component" value="Unassembled WGS sequence"/>
</dbReference>
<comment type="caution">
    <text evidence="8">The sequence shown here is derived from an EMBL/GenBank/DDBJ whole genome shotgun (WGS) entry which is preliminary data.</text>
</comment>
<dbReference type="CDD" id="cd04733">
    <property type="entry name" value="OYE_like_2_FMN"/>
    <property type="match status" value="1"/>
</dbReference>
<dbReference type="InterPro" id="IPR013785">
    <property type="entry name" value="Aldolase_TIM"/>
</dbReference>